<name>A0A972F874_9RHOO</name>
<comment type="subcellular location">
    <subcellularLocation>
        <location evidence="1">Cell membrane</location>
        <topology evidence="1">Multi-pass membrane protein</topology>
    </subcellularLocation>
</comment>
<feature type="transmembrane region" description="Helical" evidence="7">
    <location>
        <begin position="127"/>
        <end position="145"/>
    </location>
</feature>
<evidence type="ECO:0000256" key="2">
    <source>
        <dbReference type="ARBA" id="ARBA00009425"/>
    </source>
</evidence>
<protein>
    <submittedName>
        <fullName evidence="10">Sodium:proton antiporter</fullName>
    </submittedName>
</protein>
<proteinExistence type="inferred from homology"/>
<feature type="domain" description="Na+/H+ antiporter MnhB subunit-related protein" evidence="8">
    <location>
        <begin position="98"/>
        <end position="203"/>
    </location>
</feature>
<keyword evidence="6 7" id="KW-0472">Membrane</keyword>
<dbReference type="InterPro" id="IPR046806">
    <property type="entry name" value="MrpA_C/MbhE"/>
</dbReference>
<keyword evidence="5 7" id="KW-1133">Transmembrane helix</keyword>
<evidence type="ECO:0000256" key="3">
    <source>
        <dbReference type="ARBA" id="ARBA00022475"/>
    </source>
</evidence>
<dbReference type="EMBL" id="WTVM01000073">
    <property type="protein sequence ID" value="NMG03784.1"/>
    <property type="molecule type" value="Genomic_DNA"/>
</dbReference>
<evidence type="ECO:0000313" key="11">
    <source>
        <dbReference type="Proteomes" id="UP000599523"/>
    </source>
</evidence>
<dbReference type="AlphaFoldDB" id="A0A972F874"/>
<accession>A0A972F874</accession>
<feature type="domain" description="MrpA C-terminal/MbhE" evidence="9">
    <location>
        <begin position="8"/>
        <end position="80"/>
    </location>
</feature>
<feature type="transmembrane region" description="Helical" evidence="7">
    <location>
        <begin position="63"/>
        <end position="80"/>
    </location>
</feature>
<keyword evidence="4 7" id="KW-0812">Transmembrane</keyword>
<keyword evidence="11" id="KW-1185">Reference proteome</keyword>
<dbReference type="PANTHER" id="PTHR33932:SF4">
    <property type="entry name" value="NA(+)_H(+) ANTIPORTER SUBUNIT B"/>
    <property type="match status" value="1"/>
</dbReference>
<dbReference type="Proteomes" id="UP000599523">
    <property type="component" value="Unassembled WGS sequence"/>
</dbReference>
<comment type="caution">
    <text evidence="10">The sequence shown here is derived from an EMBL/GenBank/DDBJ whole genome shotgun (WGS) entry which is preliminary data.</text>
</comment>
<dbReference type="Pfam" id="PF20501">
    <property type="entry name" value="MbhE"/>
    <property type="match status" value="1"/>
</dbReference>
<dbReference type="InterPro" id="IPR050622">
    <property type="entry name" value="CPA3_antiporter_subunitB"/>
</dbReference>
<feature type="transmembrane region" description="Helical" evidence="7">
    <location>
        <begin position="101"/>
        <end position="121"/>
    </location>
</feature>
<evidence type="ECO:0000256" key="7">
    <source>
        <dbReference type="SAM" id="Phobius"/>
    </source>
</evidence>
<evidence type="ECO:0000259" key="9">
    <source>
        <dbReference type="Pfam" id="PF20501"/>
    </source>
</evidence>
<organism evidence="10 11">
    <name type="scientific">Azoarcus taiwanensis</name>
    <dbReference type="NCBI Taxonomy" id="666964"/>
    <lineage>
        <taxon>Bacteria</taxon>
        <taxon>Pseudomonadati</taxon>
        <taxon>Pseudomonadota</taxon>
        <taxon>Betaproteobacteria</taxon>
        <taxon>Rhodocyclales</taxon>
        <taxon>Zoogloeaceae</taxon>
        <taxon>Azoarcus</taxon>
    </lineage>
</organism>
<sequence length="236" mass="24201">MSRLRLAAAATAALGFALALALAVIERPAAVLNLPALVEAEIAGAGALHPITAVLLDFRSFDTLLEVGVLLLAVIVAYALREAQPDGPDRMGLDTPLLRAVISLLLPLMLLVGAYVLWAGATRPGGAFQAGAILAASGLALRLAGLRVGGLDRAWRVHALLALGLAVFVAAAVLPALAGHAMLDHPATLAKTIVIVVEIALTVSIALGLLALFRLAPPQVDGPVFEDRRSKPRGGA</sequence>
<evidence type="ECO:0000313" key="10">
    <source>
        <dbReference type="EMBL" id="NMG03784.1"/>
    </source>
</evidence>
<keyword evidence="3" id="KW-1003">Cell membrane</keyword>
<evidence type="ECO:0000256" key="1">
    <source>
        <dbReference type="ARBA" id="ARBA00004651"/>
    </source>
</evidence>
<dbReference type="RefSeq" id="WP_168988483.1">
    <property type="nucleotide sequence ID" value="NZ_CAWPHM010000301.1"/>
</dbReference>
<evidence type="ECO:0000256" key="4">
    <source>
        <dbReference type="ARBA" id="ARBA00022692"/>
    </source>
</evidence>
<dbReference type="GO" id="GO:0005886">
    <property type="term" value="C:plasma membrane"/>
    <property type="evidence" value="ECO:0007669"/>
    <property type="project" value="UniProtKB-SubCell"/>
</dbReference>
<evidence type="ECO:0000256" key="5">
    <source>
        <dbReference type="ARBA" id="ARBA00022989"/>
    </source>
</evidence>
<feature type="transmembrane region" description="Helical" evidence="7">
    <location>
        <begin position="157"/>
        <end position="177"/>
    </location>
</feature>
<dbReference type="InterPro" id="IPR007182">
    <property type="entry name" value="MnhB"/>
</dbReference>
<evidence type="ECO:0000259" key="8">
    <source>
        <dbReference type="Pfam" id="PF04039"/>
    </source>
</evidence>
<evidence type="ECO:0000256" key="6">
    <source>
        <dbReference type="ARBA" id="ARBA00023136"/>
    </source>
</evidence>
<dbReference type="Pfam" id="PF04039">
    <property type="entry name" value="MnhB"/>
    <property type="match status" value="1"/>
</dbReference>
<feature type="transmembrane region" description="Helical" evidence="7">
    <location>
        <begin position="189"/>
        <end position="213"/>
    </location>
</feature>
<dbReference type="PANTHER" id="PTHR33932">
    <property type="entry name" value="NA(+)/H(+) ANTIPORTER SUBUNIT B"/>
    <property type="match status" value="1"/>
</dbReference>
<comment type="similarity">
    <text evidence="2">Belongs to the CPA3 antiporters (TC 2.A.63) subunit B family.</text>
</comment>
<gene>
    <name evidence="10" type="ORF">GPA21_12500</name>
</gene>
<reference evidence="10" key="1">
    <citation type="submission" date="2019-12" db="EMBL/GenBank/DDBJ databases">
        <title>Comparative genomics gives insights into the taxonomy of the Azoarcus-Aromatoleum group and reveals separate origins of nif in the plant-associated Azoarcus and non-plant-associated Aromatoleum sub-groups.</title>
        <authorList>
            <person name="Lafos M."/>
            <person name="Maluk M."/>
            <person name="Batista M."/>
            <person name="Junghare M."/>
            <person name="Carmona M."/>
            <person name="Faoro H."/>
            <person name="Cruz L.M."/>
            <person name="Battistoni F."/>
            <person name="De Souza E."/>
            <person name="Pedrosa F."/>
            <person name="Chen W.-M."/>
            <person name="Poole P.S."/>
            <person name="Dixon R.A."/>
            <person name="James E.K."/>
        </authorList>
    </citation>
    <scope>NUCLEOTIDE SEQUENCE</scope>
    <source>
        <strain evidence="10">NSC3</strain>
    </source>
</reference>